<organism evidence="2 3">
    <name type="scientific">Moelleriella libera RCEF 2490</name>
    <dbReference type="NCBI Taxonomy" id="1081109"/>
    <lineage>
        <taxon>Eukaryota</taxon>
        <taxon>Fungi</taxon>
        <taxon>Dikarya</taxon>
        <taxon>Ascomycota</taxon>
        <taxon>Pezizomycotina</taxon>
        <taxon>Sordariomycetes</taxon>
        <taxon>Hypocreomycetidae</taxon>
        <taxon>Hypocreales</taxon>
        <taxon>Clavicipitaceae</taxon>
        <taxon>Moelleriella</taxon>
    </lineage>
</organism>
<dbReference type="Proteomes" id="UP000078544">
    <property type="component" value="Unassembled WGS sequence"/>
</dbReference>
<evidence type="ECO:0000313" key="3">
    <source>
        <dbReference type="Proteomes" id="UP000078544"/>
    </source>
</evidence>
<keyword evidence="1" id="KW-0732">Signal</keyword>
<comment type="caution">
    <text evidence="2">The sequence shown here is derived from an EMBL/GenBank/DDBJ whole genome shotgun (WGS) entry which is preliminary data.</text>
</comment>
<reference evidence="2 3" key="1">
    <citation type="journal article" date="2016" name="Genome Biol. Evol.">
        <title>Divergent and convergent evolution of fungal pathogenicity.</title>
        <authorList>
            <person name="Shang Y."/>
            <person name="Xiao G."/>
            <person name="Zheng P."/>
            <person name="Cen K."/>
            <person name="Zhan S."/>
            <person name="Wang C."/>
        </authorList>
    </citation>
    <scope>NUCLEOTIDE SEQUENCE [LARGE SCALE GENOMIC DNA]</scope>
    <source>
        <strain evidence="2 3">RCEF 2490</strain>
    </source>
</reference>
<gene>
    <name evidence="2" type="ORF">AAL_07968</name>
</gene>
<evidence type="ECO:0000256" key="1">
    <source>
        <dbReference type="SAM" id="SignalP"/>
    </source>
</evidence>
<sequence length="203" mass="22908">MKSTTFVLAAFASLVVAVPGKRPSNPTWEDNLVLGNELELCDPLDAKIVEKNKCHTDVHNCVDELSAGKQPEGGETDADFLEKVKNCLYYQKKYINPKGDTIRNYLAQYSLENKTGKELWLWCGKHDNDDKHMKCKVFHDSVAFNTEDPFQSECRGGSCHRFDTIIRDCEDSKSGCAGCTHEGIEQFSPKSRTFQCDHDYTLA</sequence>
<protein>
    <submittedName>
        <fullName evidence="2">Uncharacterized protein</fullName>
    </submittedName>
</protein>
<feature type="signal peptide" evidence="1">
    <location>
        <begin position="1"/>
        <end position="17"/>
    </location>
</feature>
<feature type="chain" id="PRO_5007893907" evidence="1">
    <location>
        <begin position="18"/>
        <end position="203"/>
    </location>
</feature>
<evidence type="ECO:0000313" key="2">
    <source>
        <dbReference type="EMBL" id="KZZ88767.1"/>
    </source>
</evidence>
<keyword evidence="3" id="KW-1185">Reference proteome</keyword>
<dbReference type="AlphaFoldDB" id="A0A167WF56"/>
<dbReference type="EMBL" id="AZGY01000028">
    <property type="protein sequence ID" value="KZZ88767.1"/>
    <property type="molecule type" value="Genomic_DNA"/>
</dbReference>
<accession>A0A167WF56</accession>
<proteinExistence type="predicted"/>
<name>A0A167WF56_9HYPO</name>